<dbReference type="EMBL" id="LAZR01022679">
    <property type="protein sequence ID" value="KKL81039.1"/>
    <property type="molecule type" value="Genomic_DNA"/>
</dbReference>
<reference evidence="1" key="1">
    <citation type="journal article" date="2015" name="Nature">
        <title>Complex archaea that bridge the gap between prokaryotes and eukaryotes.</title>
        <authorList>
            <person name="Spang A."/>
            <person name="Saw J.H."/>
            <person name="Jorgensen S.L."/>
            <person name="Zaremba-Niedzwiedzka K."/>
            <person name="Martijn J."/>
            <person name="Lind A.E."/>
            <person name="van Eijk R."/>
            <person name="Schleper C."/>
            <person name="Guy L."/>
            <person name="Ettema T.J."/>
        </authorList>
    </citation>
    <scope>NUCLEOTIDE SEQUENCE</scope>
</reference>
<protein>
    <recommendedName>
        <fullName evidence="2">Plasmid related protein</fullName>
    </recommendedName>
</protein>
<comment type="caution">
    <text evidence="1">The sequence shown here is derived from an EMBL/GenBank/DDBJ whole genome shotgun (WGS) entry which is preliminary data.</text>
</comment>
<evidence type="ECO:0000313" key="1">
    <source>
        <dbReference type="EMBL" id="KKL81039.1"/>
    </source>
</evidence>
<sequence length="87" mass="10204">MKQLFDLGHVVWTPGIDDQIEEAFLFLKRHMAGDWGELDQHDIEENNLSVKQGYRILSSYHLKDGMKFWIITEADRSSTTFLLPSEY</sequence>
<evidence type="ECO:0008006" key="2">
    <source>
        <dbReference type="Google" id="ProtNLM"/>
    </source>
</evidence>
<organism evidence="1">
    <name type="scientific">marine sediment metagenome</name>
    <dbReference type="NCBI Taxonomy" id="412755"/>
    <lineage>
        <taxon>unclassified sequences</taxon>
        <taxon>metagenomes</taxon>
        <taxon>ecological metagenomes</taxon>
    </lineage>
</organism>
<gene>
    <name evidence="1" type="ORF">LCGC14_1998770</name>
</gene>
<dbReference type="AlphaFoldDB" id="A0A0F9F3P0"/>
<accession>A0A0F9F3P0</accession>
<name>A0A0F9F3P0_9ZZZZ</name>
<proteinExistence type="predicted"/>